<evidence type="ECO:0000256" key="7">
    <source>
        <dbReference type="ARBA" id="ARBA00023007"/>
    </source>
</evidence>
<accession>A0AA36IZA1</accession>
<gene>
    <name evidence="9" type="ORF">EVOR1521_LOCUS20610</name>
</gene>
<keyword evidence="6" id="KW-0862">Zinc</keyword>
<evidence type="ECO:0000256" key="6">
    <source>
        <dbReference type="ARBA" id="ARBA00022833"/>
    </source>
</evidence>
<evidence type="ECO:0000256" key="3">
    <source>
        <dbReference type="ARBA" id="ARBA00009164"/>
    </source>
</evidence>
<name>A0AA36IZA1_9DINO</name>
<keyword evidence="8" id="KW-0456">Lyase</keyword>
<dbReference type="GO" id="GO:0003874">
    <property type="term" value="F:6-pyruvoyltetrahydropterin synthase activity"/>
    <property type="evidence" value="ECO:0007669"/>
    <property type="project" value="UniProtKB-EC"/>
</dbReference>
<keyword evidence="7" id="KW-0783">Tetrahydrobiopterin biosynthesis</keyword>
<reference evidence="9" key="1">
    <citation type="submission" date="2023-08" db="EMBL/GenBank/DDBJ databases">
        <authorList>
            <person name="Chen Y."/>
            <person name="Shah S."/>
            <person name="Dougan E. K."/>
            <person name="Thang M."/>
            <person name="Chan C."/>
        </authorList>
    </citation>
    <scope>NUCLEOTIDE SEQUENCE</scope>
</reference>
<sequence>MAMRKLGFAGLRGLRVDELPTQVRTCFCIGVQDRCMYSHTFHFRGVEPFTTGCTAVVEVKIFGRSLTEDQVLLDICAAQKLLRRIMERYDHQNLDRLEEFLSRNTTVEVMAQAIHDHFLDGLQQLHLAERGKGEAGLGHLSRVEVLVKESDVAFAGYSSNSVPFVE</sequence>
<dbReference type="Pfam" id="PF01242">
    <property type="entry name" value="PTPS"/>
    <property type="match status" value="1"/>
</dbReference>
<dbReference type="AlphaFoldDB" id="A0AA36IZA1"/>
<evidence type="ECO:0000313" key="10">
    <source>
        <dbReference type="Proteomes" id="UP001178507"/>
    </source>
</evidence>
<comment type="pathway">
    <text evidence="2">Cofactor biosynthesis; tetrahydrobiopterin biosynthesis; tetrahydrobiopterin from 7,8-dihydroneopterin triphosphate: step 1/3.</text>
</comment>
<protein>
    <recommendedName>
        <fullName evidence="4">6-pyruvoyltetrahydropterin synthase</fullName>
        <ecNumber evidence="4">4.2.3.12</ecNumber>
    </recommendedName>
</protein>
<dbReference type="Gene3D" id="3.30.479.10">
    <property type="entry name" value="6-pyruvoyl tetrahydropterin synthase/QueD"/>
    <property type="match status" value="1"/>
</dbReference>
<evidence type="ECO:0000256" key="4">
    <source>
        <dbReference type="ARBA" id="ARBA00013100"/>
    </source>
</evidence>
<evidence type="ECO:0000256" key="2">
    <source>
        <dbReference type="ARBA" id="ARBA00005126"/>
    </source>
</evidence>
<dbReference type="PANTHER" id="PTHR12589:SF7">
    <property type="entry name" value="6-PYRUVOYL TETRAHYDROBIOPTERIN SYNTHASE"/>
    <property type="match status" value="1"/>
</dbReference>
<dbReference type="SUPFAM" id="SSF55620">
    <property type="entry name" value="Tetrahydrobiopterin biosynthesis enzymes-like"/>
    <property type="match status" value="1"/>
</dbReference>
<dbReference type="GO" id="GO:0046872">
    <property type="term" value="F:metal ion binding"/>
    <property type="evidence" value="ECO:0007669"/>
    <property type="project" value="UniProtKB-KW"/>
</dbReference>
<comment type="similarity">
    <text evidence="3">Belongs to the PTPS family.</text>
</comment>
<evidence type="ECO:0000256" key="1">
    <source>
        <dbReference type="ARBA" id="ARBA00001947"/>
    </source>
</evidence>
<organism evidence="9 10">
    <name type="scientific">Effrenium voratum</name>
    <dbReference type="NCBI Taxonomy" id="2562239"/>
    <lineage>
        <taxon>Eukaryota</taxon>
        <taxon>Sar</taxon>
        <taxon>Alveolata</taxon>
        <taxon>Dinophyceae</taxon>
        <taxon>Suessiales</taxon>
        <taxon>Symbiodiniaceae</taxon>
        <taxon>Effrenium</taxon>
    </lineage>
</organism>
<comment type="caution">
    <text evidence="9">The sequence shown here is derived from an EMBL/GenBank/DDBJ whole genome shotgun (WGS) entry which is preliminary data.</text>
</comment>
<proteinExistence type="inferred from homology"/>
<dbReference type="Proteomes" id="UP001178507">
    <property type="component" value="Unassembled WGS sequence"/>
</dbReference>
<dbReference type="EC" id="4.2.3.12" evidence="4"/>
<comment type="cofactor">
    <cofactor evidence="1">
        <name>Zn(2+)</name>
        <dbReference type="ChEBI" id="CHEBI:29105"/>
    </cofactor>
</comment>
<dbReference type="EMBL" id="CAUJNA010003228">
    <property type="protein sequence ID" value="CAJ1396356.1"/>
    <property type="molecule type" value="Genomic_DNA"/>
</dbReference>
<evidence type="ECO:0000313" key="9">
    <source>
        <dbReference type="EMBL" id="CAJ1396356.1"/>
    </source>
</evidence>
<evidence type="ECO:0000256" key="5">
    <source>
        <dbReference type="ARBA" id="ARBA00022723"/>
    </source>
</evidence>
<dbReference type="PANTHER" id="PTHR12589">
    <property type="entry name" value="PYRUVOYL TETRAHYDROBIOPTERIN SYNTHASE"/>
    <property type="match status" value="1"/>
</dbReference>
<keyword evidence="10" id="KW-1185">Reference proteome</keyword>
<dbReference type="InterPro" id="IPR007115">
    <property type="entry name" value="6-PTP_synth/QueD"/>
</dbReference>
<evidence type="ECO:0000256" key="8">
    <source>
        <dbReference type="ARBA" id="ARBA00023239"/>
    </source>
</evidence>
<keyword evidence="5" id="KW-0479">Metal-binding</keyword>
<dbReference type="GO" id="GO:0006729">
    <property type="term" value="P:tetrahydrobiopterin biosynthetic process"/>
    <property type="evidence" value="ECO:0007669"/>
    <property type="project" value="UniProtKB-KW"/>
</dbReference>
<dbReference type="InterPro" id="IPR038418">
    <property type="entry name" value="6-PTP_synth/QueD_sf"/>
</dbReference>